<evidence type="ECO:0000313" key="2">
    <source>
        <dbReference type="EMBL" id="GFE55777.1"/>
    </source>
</evidence>
<reference evidence="2" key="1">
    <citation type="submission" date="2019-12" db="EMBL/GenBank/DDBJ databases">
        <title>Genome sequence of Babesia ovis.</title>
        <authorList>
            <person name="Yamagishi J."/>
            <person name="Sevinc F."/>
            <person name="Xuan X."/>
        </authorList>
    </citation>
    <scope>NUCLEOTIDE SEQUENCE</scope>
    <source>
        <strain evidence="2">Selcuk</strain>
    </source>
</reference>
<protein>
    <submittedName>
        <fullName evidence="2">4-methyl-5 B-hydroxyethyl -thiazole monophosphate biosynthesis enzyme</fullName>
    </submittedName>
</protein>
<dbReference type="Gene3D" id="3.40.50.880">
    <property type="match status" value="1"/>
</dbReference>
<dbReference type="SUPFAM" id="SSF52317">
    <property type="entry name" value="Class I glutamine amidotransferase-like"/>
    <property type="match status" value="1"/>
</dbReference>
<dbReference type="Proteomes" id="UP001057455">
    <property type="component" value="Unassembled WGS sequence"/>
</dbReference>
<dbReference type="Pfam" id="PF01965">
    <property type="entry name" value="DJ-1_PfpI"/>
    <property type="match status" value="1"/>
</dbReference>
<dbReference type="CDD" id="cd03135">
    <property type="entry name" value="GATase1_DJ-1"/>
    <property type="match status" value="1"/>
</dbReference>
<gene>
    <name evidence="2" type="ORF">BaOVIS_031810</name>
</gene>
<proteinExistence type="predicted"/>
<dbReference type="GO" id="GO:1903189">
    <property type="term" value="P:glyoxal metabolic process"/>
    <property type="evidence" value="ECO:0007669"/>
    <property type="project" value="TreeGrafter"/>
</dbReference>
<keyword evidence="3" id="KW-1185">Reference proteome</keyword>
<feature type="domain" description="DJ-1/PfpI" evidence="1">
    <location>
        <begin position="6"/>
        <end position="140"/>
    </location>
</feature>
<name>A0A9W5TCL5_BABOV</name>
<dbReference type="InterPro" id="IPR029062">
    <property type="entry name" value="Class_I_gatase-like"/>
</dbReference>
<sequence>MASNQKKAMVAVANGSEDIEFVTVVDVLRRAGVSVTVASVHKTKEVVMAHGTKITADVVIEEVATKTYDLIAVPGGLPGSNHCAESATLISMLNDQKEGKRYYAAICAAPAVVLAAGGILDAETAAVAYPGFEDSLPKVGSGRVCVSGKCGGGGETVPLPERFWASFLWAILCNSSLARIDGVFDSGGPVDDEWELPERFSCFERVCSRSMVSLLRLKKMSGFSIMVPSTISLDCIAREQYGSGDSGLKNDPAIILETARTVMWFLEARLAMARSVLITHKTQSFCMGWKSLVTLAIIWMSSSGELPCRIAFLSVM</sequence>
<dbReference type="InterPro" id="IPR050325">
    <property type="entry name" value="Prot/Nucl_acid_deglycase"/>
</dbReference>
<dbReference type="AlphaFoldDB" id="A0A9W5TCL5"/>
<dbReference type="InterPro" id="IPR002818">
    <property type="entry name" value="DJ-1/PfpI"/>
</dbReference>
<evidence type="ECO:0000259" key="1">
    <source>
        <dbReference type="Pfam" id="PF01965"/>
    </source>
</evidence>
<dbReference type="OrthoDB" id="543156at2759"/>
<dbReference type="EMBL" id="BLIY01000024">
    <property type="protein sequence ID" value="GFE55777.1"/>
    <property type="molecule type" value="Genomic_DNA"/>
</dbReference>
<comment type="caution">
    <text evidence="2">The sequence shown here is derived from an EMBL/GenBank/DDBJ whole genome shotgun (WGS) entry which is preliminary data.</text>
</comment>
<organism evidence="2 3">
    <name type="scientific">Babesia ovis</name>
    <dbReference type="NCBI Taxonomy" id="5869"/>
    <lineage>
        <taxon>Eukaryota</taxon>
        <taxon>Sar</taxon>
        <taxon>Alveolata</taxon>
        <taxon>Apicomplexa</taxon>
        <taxon>Aconoidasida</taxon>
        <taxon>Piroplasmida</taxon>
        <taxon>Babesiidae</taxon>
        <taxon>Babesia</taxon>
    </lineage>
</organism>
<evidence type="ECO:0000313" key="3">
    <source>
        <dbReference type="Proteomes" id="UP001057455"/>
    </source>
</evidence>
<dbReference type="PANTHER" id="PTHR48094">
    <property type="entry name" value="PROTEIN/NUCLEIC ACID DEGLYCASE DJ-1-RELATED"/>
    <property type="match status" value="1"/>
</dbReference>
<dbReference type="GO" id="GO:0005737">
    <property type="term" value="C:cytoplasm"/>
    <property type="evidence" value="ECO:0007669"/>
    <property type="project" value="TreeGrafter"/>
</dbReference>
<accession>A0A9W5TCL5</accession>
<dbReference type="PANTHER" id="PTHR48094:SF12">
    <property type="entry name" value="PARKINSON DISEASE PROTEIN 7 HOMOLOG"/>
    <property type="match status" value="1"/>
</dbReference>